<comment type="similarity">
    <text evidence="1">Belongs to the bleomycin resistance protein family.</text>
</comment>
<proteinExistence type="inferred from homology"/>
<evidence type="ECO:0000313" key="5">
    <source>
        <dbReference type="EMBL" id="WPB84558.1"/>
    </source>
</evidence>
<reference evidence="5 6" key="1">
    <citation type="submission" date="2023-11" db="EMBL/GenBank/DDBJ databases">
        <title>Arctic aerobic anoxygenic photoheterotroph Sediminicoccus rosea KRV36 adapts its photosynthesis to long days of polar summer.</title>
        <authorList>
            <person name="Tomasch J."/>
            <person name="Kopejtka K."/>
            <person name="Bily T."/>
            <person name="Gardiner A.T."/>
            <person name="Gardian Z."/>
            <person name="Shivaramu S."/>
            <person name="Koblizek M."/>
            <person name="Engelhardt F."/>
            <person name="Kaftan D."/>
        </authorList>
    </citation>
    <scope>NUCLEOTIDE SEQUENCE [LARGE SCALE GENOMIC DNA]</scope>
    <source>
        <strain evidence="5 6">R-30</strain>
    </source>
</reference>
<gene>
    <name evidence="5" type="ORF">R9Z33_20980</name>
</gene>
<organism evidence="5 6">
    <name type="scientific">Sediminicoccus rosea</name>
    <dbReference type="NCBI Taxonomy" id="1225128"/>
    <lineage>
        <taxon>Bacteria</taxon>
        <taxon>Pseudomonadati</taxon>
        <taxon>Pseudomonadota</taxon>
        <taxon>Alphaproteobacteria</taxon>
        <taxon>Acetobacterales</taxon>
        <taxon>Roseomonadaceae</taxon>
        <taxon>Sediminicoccus</taxon>
    </lineage>
</organism>
<dbReference type="Pfam" id="PF19581">
    <property type="entry name" value="Glyoxalase_7"/>
    <property type="match status" value="1"/>
</dbReference>
<evidence type="ECO:0000256" key="1">
    <source>
        <dbReference type="ARBA" id="ARBA00011051"/>
    </source>
</evidence>
<protein>
    <recommendedName>
        <fullName evidence="2">Bleomycin resistance protein</fullName>
    </recommendedName>
</protein>
<dbReference type="CDD" id="cd08349">
    <property type="entry name" value="BLMA_like"/>
    <property type="match status" value="1"/>
</dbReference>
<evidence type="ECO:0000313" key="6">
    <source>
        <dbReference type="Proteomes" id="UP001305521"/>
    </source>
</evidence>
<dbReference type="PROSITE" id="PS51819">
    <property type="entry name" value="VOC"/>
    <property type="match status" value="1"/>
</dbReference>
<dbReference type="RefSeq" id="WP_318648521.1">
    <property type="nucleotide sequence ID" value="NZ_CP137852.1"/>
</dbReference>
<dbReference type="Gene3D" id="3.10.180.10">
    <property type="entry name" value="2,3-Dihydroxybiphenyl 1,2-Dioxygenase, domain 1"/>
    <property type="match status" value="1"/>
</dbReference>
<evidence type="ECO:0000259" key="4">
    <source>
        <dbReference type="PROSITE" id="PS51819"/>
    </source>
</evidence>
<name>A0ABZ0PFS1_9PROT</name>
<accession>A0ABZ0PFS1</accession>
<dbReference type="EMBL" id="CP137852">
    <property type="protein sequence ID" value="WPB84558.1"/>
    <property type="molecule type" value="Genomic_DNA"/>
</dbReference>
<evidence type="ECO:0000256" key="3">
    <source>
        <dbReference type="ARBA" id="ARBA00023251"/>
    </source>
</evidence>
<feature type="domain" description="VOC" evidence="4">
    <location>
        <begin position="4"/>
        <end position="121"/>
    </location>
</feature>
<dbReference type="Proteomes" id="UP001305521">
    <property type="component" value="Chromosome"/>
</dbReference>
<dbReference type="InterPro" id="IPR037523">
    <property type="entry name" value="VOC_core"/>
</dbReference>
<dbReference type="InterPro" id="IPR029068">
    <property type="entry name" value="Glyas_Bleomycin-R_OHBP_Dase"/>
</dbReference>
<sequence>MSPRFDATIPILRIFDLPKAREFYVDFLGMGWDWEHRFSAHAPVFAQVSRGALVLFLSEHFGDGTPGSKLILRMTGLDALQAELTAKAYRHARPGIVEQPWGWRDMEVADPFGNRLVFTEAMEEAA</sequence>
<keyword evidence="6" id="KW-1185">Reference proteome</keyword>
<dbReference type="InterPro" id="IPR000335">
    <property type="entry name" value="Bleomycin-R"/>
</dbReference>
<dbReference type="SUPFAM" id="SSF54593">
    <property type="entry name" value="Glyoxalase/Bleomycin resistance protein/Dihydroxybiphenyl dioxygenase"/>
    <property type="match status" value="1"/>
</dbReference>
<keyword evidence="3" id="KW-0046">Antibiotic resistance</keyword>
<evidence type="ECO:0000256" key="2">
    <source>
        <dbReference type="ARBA" id="ARBA00021572"/>
    </source>
</evidence>